<gene>
    <name evidence="1" type="ORF">APZ16_03350</name>
</gene>
<dbReference type="EMBL" id="LQMQ01000065">
    <property type="protein sequence ID" value="KUO39392.1"/>
    <property type="molecule type" value="Genomic_DNA"/>
</dbReference>
<dbReference type="NCBIfam" id="NF011470">
    <property type="entry name" value="PRK14887.1"/>
    <property type="match status" value="1"/>
</dbReference>
<evidence type="ECO:0000313" key="2">
    <source>
        <dbReference type="Proteomes" id="UP000074294"/>
    </source>
</evidence>
<organism evidence="1 2">
    <name type="scientific">Hadarchaeum yellowstonense</name>
    <dbReference type="NCBI Taxonomy" id="1776334"/>
    <lineage>
        <taxon>Archaea</taxon>
        <taxon>Methanobacteriati</taxon>
        <taxon>Candidatus Hadarchaeota</taxon>
        <taxon>Candidatus Hadarchaeia</taxon>
        <taxon>Candidatus Hadarchaeales</taxon>
        <taxon>Candidatus Hadarchaeaceae</taxon>
        <taxon>Candidatus Hadarchaeum</taxon>
    </lineage>
</organism>
<protein>
    <recommendedName>
        <fullName evidence="3">KEOPS complex subunit</fullName>
    </recommendedName>
</protein>
<dbReference type="STRING" id="1776334.APZ16_03350"/>
<dbReference type="Proteomes" id="UP000074294">
    <property type="component" value="Unassembled WGS sequence"/>
</dbReference>
<comment type="caution">
    <text evidence="1">The sequence shown here is derived from an EMBL/GenBank/DDBJ whole genome shotgun (WGS) entry which is preliminary data.</text>
</comment>
<name>A0A147JSB3_HADYE</name>
<evidence type="ECO:0008006" key="3">
    <source>
        <dbReference type="Google" id="ProtNLM"/>
    </source>
</evidence>
<dbReference type="AlphaFoldDB" id="A0A147JSB3"/>
<proteinExistence type="predicted"/>
<accession>A0A147JSB3</accession>
<reference evidence="1 2" key="1">
    <citation type="journal article" date="2016" name="Nat. Microbiol.">
        <title>Genomic inference of the metabolism of cosmopolitan subsurface Archaea, Hadesarchaea.</title>
        <authorList>
            <person name="Baker B.J."/>
            <person name="Saw J.H."/>
            <person name="Lind A.E."/>
            <person name="Lazar C.S."/>
            <person name="Hinrichs K.-U."/>
            <person name="Teske A.P."/>
            <person name="Ettema T.J."/>
        </authorList>
    </citation>
    <scope>NUCLEOTIDE SEQUENCE [LARGE SCALE GENOMIC DNA]</scope>
</reference>
<evidence type="ECO:0000313" key="1">
    <source>
        <dbReference type="EMBL" id="KUO39392.1"/>
    </source>
</evidence>
<sequence>MRMSARIVCEYGSSRVARAVARALEPDNLRLPDGLSVSTVASGKKVVSSVNLDGRMETLLATIDDLLACAITAEAML</sequence>